<comment type="subcellular location">
    <subcellularLocation>
        <location evidence="1">Endoplasmic reticulum membrane</location>
        <topology evidence="1">Multi-pass membrane protein</topology>
    </subcellularLocation>
</comment>
<dbReference type="PANTHER" id="PTHR20994:SF0">
    <property type="entry name" value="ER MEMBRANE PROTEIN COMPLEX SUBUNIT 6"/>
    <property type="match status" value="1"/>
</dbReference>
<feature type="transmembrane region" description="Helical" evidence="8">
    <location>
        <begin position="21"/>
        <end position="41"/>
    </location>
</feature>
<dbReference type="OrthoDB" id="16510at2759"/>
<dbReference type="Pfam" id="PF07019">
    <property type="entry name" value="EMC6"/>
    <property type="match status" value="1"/>
</dbReference>
<dbReference type="AlphaFoldDB" id="A0A1R2AWZ9"/>
<evidence type="ECO:0000313" key="10">
    <source>
        <dbReference type="Proteomes" id="UP000187209"/>
    </source>
</evidence>
<evidence type="ECO:0000256" key="3">
    <source>
        <dbReference type="ARBA" id="ARBA00020827"/>
    </source>
</evidence>
<proteinExistence type="inferred from homology"/>
<evidence type="ECO:0000313" key="9">
    <source>
        <dbReference type="EMBL" id="OMJ69063.1"/>
    </source>
</evidence>
<dbReference type="Proteomes" id="UP000187209">
    <property type="component" value="Unassembled WGS sequence"/>
</dbReference>
<dbReference type="InterPro" id="IPR029008">
    <property type="entry name" value="EMC6-like"/>
</dbReference>
<dbReference type="GO" id="GO:0072546">
    <property type="term" value="C:EMC complex"/>
    <property type="evidence" value="ECO:0007669"/>
    <property type="project" value="InterPro"/>
</dbReference>
<keyword evidence="10" id="KW-1185">Reference proteome</keyword>
<accession>A0A1R2AWZ9</accession>
<evidence type="ECO:0000256" key="7">
    <source>
        <dbReference type="ARBA" id="ARBA00023136"/>
    </source>
</evidence>
<feature type="transmembrane region" description="Helical" evidence="8">
    <location>
        <begin position="87"/>
        <end position="104"/>
    </location>
</feature>
<comment type="similarity">
    <text evidence="2">Belongs to the EMC6 family.</text>
</comment>
<evidence type="ECO:0000256" key="4">
    <source>
        <dbReference type="ARBA" id="ARBA00022692"/>
    </source>
</evidence>
<name>A0A1R2AWZ9_9CILI</name>
<keyword evidence="6 8" id="KW-1133">Transmembrane helix</keyword>
<gene>
    <name evidence="9" type="ORF">SteCoe_33316</name>
</gene>
<evidence type="ECO:0000256" key="2">
    <source>
        <dbReference type="ARBA" id="ARBA00009436"/>
    </source>
</evidence>
<dbReference type="InterPro" id="IPR008504">
    <property type="entry name" value="Emc6"/>
</dbReference>
<comment type="caution">
    <text evidence="9">The sequence shown here is derived from an EMBL/GenBank/DDBJ whole genome shotgun (WGS) entry which is preliminary data.</text>
</comment>
<organism evidence="9 10">
    <name type="scientific">Stentor coeruleus</name>
    <dbReference type="NCBI Taxonomy" id="5963"/>
    <lineage>
        <taxon>Eukaryota</taxon>
        <taxon>Sar</taxon>
        <taxon>Alveolata</taxon>
        <taxon>Ciliophora</taxon>
        <taxon>Postciliodesmatophora</taxon>
        <taxon>Heterotrichea</taxon>
        <taxon>Heterotrichida</taxon>
        <taxon>Stentoridae</taxon>
        <taxon>Stentor</taxon>
    </lineage>
</organism>
<keyword evidence="5" id="KW-0256">Endoplasmic reticulum</keyword>
<evidence type="ECO:0000256" key="5">
    <source>
        <dbReference type="ARBA" id="ARBA00022824"/>
    </source>
</evidence>
<evidence type="ECO:0000256" key="8">
    <source>
        <dbReference type="SAM" id="Phobius"/>
    </source>
</evidence>
<dbReference type="GO" id="GO:0000045">
    <property type="term" value="P:autophagosome assembly"/>
    <property type="evidence" value="ECO:0007669"/>
    <property type="project" value="TreeGrafter"/>
</dbReference>
<evidence type="ECO:0000256" key="6">
    <source>
        <dbReference type="ARBA" id="ARBA00022989"/>
    </source>
</evidence>
<dbReference type="GO" id="GO:0034975">
    <property type="term" value="P:protein folding in endoplasmic reticulum"/>
    <property type="evidence" value="ECO:0007669"/>
    <property type="project" value="TreeGrafter"/>
</dbReference>
<dbReference type="EMBL" id="MPUH01001245">
    <property type="protein sequence ID" value="OMJ69063.1"/>
    <property type="molecule type" value="Genomic_DNA"/>
</dbReference>
<keyword evidence="4 8" id="KW-0812">Transmembrane</keyword>
<reference evidence="9 10" key="1">
    <citation type="submission" date="2016-11" db="EMBL/GenBank/DDBJ databases">
        <title>The macronuclear genome of Stentor coeruleus: a giant cell with tiny introns.</title>
        <authorList>
            <person name="Slabodnick M."/>
            <person name="Ruby J.G."/>
            <person name="Reiff S.B."/>
            <person name="Swart E.C."/>
            <person name="Gosai S."/>
            <person name="Prabakaran S."/>
            <person name="Witkowska E."/>
            <person name="Larue G.E."/>
            <person name="Fisher S."/>
            <person name="Freeman R.M."/>
            <person name="Gunawardena J."/>
            <person name="Chu W."/>
            <person name="Stover N.A."/>
            <person name="Gregory B.D."/>
            <person name="Nowacki M."/>
            <person name="Derisi J."/>
            <person name="Roy S.W."/>
            <person name="Marshall W.F."/>
            <person name="Sood P."/>
        </authorList>
    </citation>
    <scope>NUCLEOTIDE SEQUENCE [LARGE SCALE GENOMIC DNA]</scope>
    <source>
        <strain evidence="9">WM001</strain>
    </source>
</reference>
<protein>
    <recommendedName>
        <fullName evidence="3">ER membrane protein complex subunit 6</fullName>
    </recommendedName>
</protein>
<keyword evidence="7 8" id="KW-0472">Membrane</keyword>
<dbReference type="PANTHER" id="PTHR20994">
    <property type="entry name" value="ER MEMBRANE PROTEIN COMPLEX SUBUNIT 6"/>
    <property type="match status" value="1"/>
</dbReference>
<sequence length="105" mass="11866">MPYKKKVSYLMEARANNNQALGNFRIWLAITAGIVSGVLGFDGLLGFLVFVVYAMIGTLIYIFKLGGGLSLYYTGYGEVISSWKNGMMEYILTWIMFYNMIYVLS</sequence>
<evidence type="ECO:0000256" key="1">
    <source>
        <dbReference type="ARBA" id="ARBA00004477"/>
    </source>
</evidence>
<feature type="transmembrane region" description="Helical" evidence="8">
    <location>
        <begin position="47"/>
        <end position="75"/>
    </location>
</feature>